<feature type="compositionally biased region" description="Polar residues" evidence="1">
    <location>
        <begin position="1584"/>
        <end position="1611"/>
    </location>
</feature>
<accession>A0A2K1QXB9</accession>
<feature type="compositionally biased region" description="Basic and acidic residues" evidence="1">
    <location>
        <begin position="346"/>
        <end position="361"/>
    </location>
</feature>
<feature type="compositionally biased region" description="Low complexity" evidence="1">
    <location>
        <begin position="2069"/>
        <end position="2079"/>
    </location>
</feature>
<feature type="compositionally biased region" description="Basic and acidic residues" evidence="1">
    <location>
        <begin position="1236"/>
        <end position="1247"/>
    </location>
</feature>
<feature type="region of interest" description="Disordered" evidence="1">
    <location>
        <begin position="1095"/>
        <end position="1133"/>
    </location>
</feature>
<feature type="compositionally biased region" description="Basic and acidic residues" evidence="1">
    <location>
        <begin position="1925"/>
        <end position="1940"/>
    </location>
</feature>
<feature type="region of interest" description="Disordered" evidence="1">
    <location>
        <begin position="1526"/>
        <end position="1611"/>
    </location>
</feature>
<feature type="compositionally biased region" description="Basic and acidic residues" evidence="1">
    <location>
        <begin position="1503"/>
        <end position="1512"/>
    </location>
</feature>
<feature type="compositionally biased region" description="Low complexity" evidence="1">
    <location>
        <begin position="22"/>
        <end position="31"/>
    </location>
</feature>
<feature type="region of interest" description="Disordered" evidence="1">
    <location>
        <begin position="1159"/>
        <end position="1336"/>
    </location>
</feature>
<dbReference type="EMBL" id="NKHZ01000031">
    <property type="protein sequence ID" value="PNS19701.1"/>
    <property type="molecule type" value="Genomic_DNA"/>
</dbReference>
<feature type="compositionally biased region" description="Polar residues" evidence="1">
    <location>
        <begin position="723"/>
        <end position="733"/>
    </location>
</feature>
<dbReference type="OrthoDB" id="5151921at2759"/>
<feature type="compositionally biased region" description="Polar residues" evidence="1">
    <location>
        <begin position="376"/>
        <end position="390"/>
    </location>
</feature>
<gene>
    <name evidence="2" type="ORF">CAC42_7545</name>
</gene>
<feature type="compositionally biased region" description="Polar residues" evidence="1">
    <location>
        <begin position="2286"/>
        <end position="2303"/>
    </location>
</feature>
<feature type="compositionally biased region" description="Polar residues" evidence="1">
    <location>
        <begin position="2242"/>
        <end position="2255"/>
    </location>
</feature>
<protein>
    <submittedName>
        <fullName evidence="2">FAM50 family protein</fullName>
    </submittedName>
</protein>
<feature type="compositionally biased region" description="Polar residues" evidence="1">
    <location>
        <begin position="2333"/>
        <end position="2355"/>
    </location>
</feature>
<feature type="compositionally biased region" description="Polar residues" evidence="1">
    <location>
        <begin position="1996"/>
        <end position="2024"/>
    </location>
</feature>
<feature type="compositionally biased region" description="Polar residues" evidence="1">
    <location>
        <begin position="896"/>
        <end position="927"/>
    </location>
</feature>
<feature type="compositionally biased region" description="Basic and acidic residues" evidence="1">
    <location>
        <begin position="1904"/>
        <end position="1916"/>
    </location>
</feature>
<feature type="region of interest" description="Disordered" evidence="1">
    <location>
        <begin position="889"/>
        <end position="1011"/>
    </location>
</feature>
<evidence type="ECO:0000256" key="1">
    <source>
        <dbReference type="SAM" id="MobiDB-lite"/>
    </source>
</evidence>
<feature type="compositionally biased region" description="Polar residues" evidence="1">
    <location>
        <begin position="1184"/>
        <end position="1214"/>
    </location>
</feature>
<feature type="region of interest" description="Disordered" evidence="1">
    <location>
        <begin position="1"/>
        <end position="856"/>
    </location>
</feature>
<feature type="compositionally biased region" description="Basic and acidic residues" evidence="1">
    <location>
        <begin position="799"/>
        <end position="809"/>
    </location>
</feature>
<feature type="compositionally biased region" description="Basic and acidic residues" evidence="1">
    <location>
        <begin position="513"/>
        <end position="528"/>
    </location>
</feature>
<name>A0A2K1QXB9_9PEZI</name>
<feature type="compositionally biased region" description="Polar residues" evidence="1">
    <location>
        <begin position="1857"/>
        <end position="1875"/>
    </location>
</feature>
<feature type="compositionally biased region" description="Polar residues" evidence="1">
    <location>
        <begin position="555"/>
        <end position="577"/>
    </location>
</feature>
<keyword evidence="3" id="KW-1185">Reference proteome</keyword>
<feature type="compositionally biased region" description="Polar residues" evidence="1">
    <location>
        <begin position="311"/>
        <end position="333"/>
    </location>
</feature>
<feature type="compositionally biased region" description="Polar residues" evidence="1">
    <location>
        <begin position="982"/>
        <end position="1002"/>
    </location>
</feature>
<feature type="compositionally biased region" description="Polar residues" evidence="1">
    <location>
        <begin position="106"/>
        <end position="119"/>
    </location>
</feature>
<feature type="compositionally biased region" description="Low complexity" evidence="1">
    <location>
        <begin position="218"/>
        <end position="231"/>
    </location>
</feature>
<feature type="compositionally biased region" description="Acidic residues" evidence="1">
    <location>
        <begin position="771"/>
        <end position="780"/>
    </location>
</feature>
<feature type="compositionally biased region" description="Acidic residues" evidence="1">
    <location>
        <begin position="54"/>
        <end position="68"/>
    </location>
</feature>
<dbReference type="InParanoid" id="A0A2K1QXB9"/>
<evidence type="ECO:0000313" key="3">
    <source>
        <dbReference type="Proteomes" id="UP000243797"/>
    </source>
</evidence>
<feature type="compositionally biased region" description="Polar residues" evidence="1">
    <location>
        <begin position="2132"/>
        <end position="2157"/>
    </location>
</feature>
<feature type="compositionally biased region" description="Basic and acidic residues" evidence="1">
    <location>
        <begin position="2481"/>
        <end position="2491"/>
    </location>
</feature>
<comment type="caution">
    <text evidence="2">The sequence shown here is derived from an EMBL/GenBank/DDBJ whole genome shotgun (WGS) entry which is preliminary data.</text>
</comment>
<feature type="region of interest" description="Disordered" evidence="1">
    <location>
        <begin position="1803"/>
        <end position="2188"/>
    </location>
</feature>
<feature type="compositionally biased region" description="Polar residues" evidence="1">
    <location>
        <begin position="1109"/>
        <end position="1133"/>
    </location>
</feature>
<dbReference type="STRING" id="2082308.A0A2K1QXB9"/>
<feature type="compositionally biased region" description="Basic and acidic residues" evidence="1">
    <location>
        <begin position="1269"/>
        <end position="1310"/>
    </location>
</feature>
<feature type="region of interest" description="Disordered" evidence="1">
    <location>
        <begin position="2442"/>
        <end position="2549"/>
    </location>
</feature>
<feature type="compositionally biased region" description="Polar residues" evidence="1">
    <location>
        <begin position="484"/>
        <end position="498"/>
    </location>
</feature>
<feature type="compositionally biased region" description="Polar residues" evidence="1">
    <location>
        <begin position="126"/>
        <end position="135"/>
    </location>
</feature>
<evidence type="ECO:0000313" key="2">
    <source>
        <dbReference type="EMBL" id="PNS19701.1"/>
    </source>
</evidence>
<feature type="compositionally biased region" description="Basic and acidic residues" evidence="1">
    <location>
        <begin position="43"/>
        <end position="53"/>
    </location>
</feature>
<reference evidence="2 3" key="1">
    <citation type="submission" date="2017-06" db="EMBL/GenBank/DDBJ databases">
        <title>Draft genome sequence of a variant of Elsinoe murrayae.</title>
        <authorList>
            <person name="Cheng Q."/>
        </authorList>
    </citation>
    <scope>NUCLEOTIDE SEQUENCE [LARGE SCALE GENOMIC DNA]</scope>
    <source>
        <strain evidence="2 3">CQ-2017a</strain>
    </source>
</reference>
<proteinExistence type="predicted"/>
<feature type="compositionally biased region" description="Polar residues" evidence="1">
    <location>
        <begin position="1481"/>
        <end position="1501"/>
    </location>
</feature>
<feature type="compositionally biased region" description="Low complexity" evidence="1">
    <location>
        <begin position="2308"/>
        <end position="2320"/>
    </location>
</feature>
<feature type="region of interest" description="Disordered" evidence="1">
    <location>
        <begin position="1633"/>
        <end position="1735"/>
    </location>
</feature>
<sequence length="2549" mass="273906">MSRPPYNFADERPQSPFDRPTQQSPSGQPPSFKTNVNRNKTRKWAEAKQHNYDGDEWGGFDPYDEYGNYDDPAGPSKPSAQKSHMRQHSFDKGEERRAFSAGMAPSGQQQRGYAPSQQPYADRPRTASQDGSSTGSRREFSQPAYAPAPLKSSQSPGSRGPPGGPPRKSSISQAGSGLIADENDQGNSGKPAAAIPFIRPSDIYKRMAEEKERERQSMDSSRPSIDSSTSTKPTVDHPASVGDTFGGDKAAPLLPDPVSSDVPRVTAMQSAQPRTLEAPTDMPTSSIDGFQSIVDRAFDRPDDNSVPPTPIITNSQSINKDLSRSNTDSTSGISPIMSRVPSSGTEESRGRAAASNRERAMSEITEEAPLEPPPKSTSRQTTPTQATGSRPGSVENFIPGHTRKVSTPSPHASPARSPRIQTGDRRLSQPLAAEVAQGDNNEPASATSEYSKSTYPTSATSDRSFSAFGQTPITATEKAPPADNSVTPRLGSRSSTPVASPVDGRRSPFPGGRVRDLAGKYNEIDSRRNSQTSLKSKESGSFSSWSRSDDAGAKRSTTGSGQASPDQATSPLASPSGTLERPRFDTQPSFRPHLPGEWVSTTDLHRRPSEDATGPALGSLEAPSEDKNFPKTPTSTEKADIDLTPKANEFTRSPGANKGSSGPVDALKAAGAALAASLAASTSTSHTTRDFASPAKEEAAPASGDTPKRSIGDVYMRPLEFQHTASSVASSEVPTPAAKETSSAQPFASKHTYFSGHKPERDSWEGSVASDEAEDVDTSESDALRREIVRSLTPQAQERVTEQRSRDSEDSSAIILPRVQGSQPGKGSPLRTAENTSNLPPLAELEGAGPIPANGPGLLNKRFSWESKPVSTFNASNLASEVDLPHSNLEVVNPDSAPNNETGAIFSDGTTRNRQVSGASSASNNLESGPDFSDETIGNRQISGASLSSDLPGSRSPPLPATVVSAPKVVSVEQPSSPIPERTTTLSAETPSTEAGVSSGPQASAPEVPEKSAKIASFREIANIKSSLERIEKYNSTRKQFADMNTGLQSWLATTIAANPDLGSLTSINDNLAPAGPAPGSTRHRQAPSIIKMAKGLGTKGDGPAPQSVDGQTVQPSRRTSNTFSSHSPQASVNTEKMQAMGKDLLSSAGKLGGKGMAGAKGWLAKGKQRLRDSSGGGDKTPDISRSGTPTSFATSTENTRASSPGLSDAQSTARPRLHKRSNTSTSSKHPSLSFDRFRSDRSDKSRSRSRPRSLILPSRSGTPMLDFADAKIVEESPRDAPFDGHGKQQTDEYVKGQAEKHEQANKDPGRGALAAGADVRQRPGGDPASSDWAADWEKPGLVSPLISPFNDPGFRLGVLPSPMNETFAPSVRESQDGDADISPIKSACGSPSKTGSGFPLKDGRGNLPFDRTSRAAVEGGGDPARFSSGEGRDRSLIYAPRAKHASMELPVEAGAEKETAYHQSGQRYQTEPVELPADTAVSQKPSSQAVVTSTSDQSNESIEDRALPDEQDKLIQGDECRYPSADISFGVPVQEDDLNPNGSTEKRDTPMIASPQFRLNDARSQFGSDYERKDWTGVKPRLSRSQLSIAESSKRSSGIAVSTGLNSVPSDLSLVSAGTVEKPSQVAIVRVGSPKLVNNRSSLPSQSRQSSYAAPPATPSRELDRLKFVKRNTDSPTLPEHLTPRSITFPQEMYDSDSTPFTTPGDEERRLEEDSLQTPRAPIVPMGYQDIEPPHVNVESDQQAVDVATLSARPGAKVSPERSPFGPEAMDLPPGLDRMPLVAPEQKRFGIVAADAPNASIVGTPKRIAPSTQDYVWGQGSDMRALSRDRSVPPSREFTPPPQSYGPSEYRRTPPRRSSASGNPRWSQYQTQLDQETRFDKYYNAPPQYQRQGDAPAVTDQQDSYHRDYMDDRLVEMSPMEASMIDREDAFKQATERQRQHQHVPSSRMHSRTPSLGPTPVNVPPSSSHQTEQPPPGSFRRSSSRLLGALDRPLSATSSSLANNRMSHMTSTMDLDALDSNSKGKLVKKDRRASVQRAASTASPTLPKEKKKRFSGLGSFFGRSKSNAAEPAAPASPAVSKRNRLSKQGPMIVSAPRQMVADTTVPIEEFESPRKEQATLADDNLHPRSMTPLSRRNSGIVTSDPSRSNTMASRNSFYGPPDKTMEPQPTLPNVQFTTRRLHSERPGKRFSYVDVPEEFQPVDTSYRAGISPIDPPRLSQVYEQTVPQAKMLRSIPDTGMGSIQNHNHPSSRFPTESLPRALSDGMHGSSGGVTGSALGNDSFRKTSLPTSLQATSSPPQNRSRMDSPGSVVVSTSPSGYRDSGGYYIPDYQQDQGRAQRGSYQRTSGNYQPSFRSGPLEDYRSSPQGPPHYGYQQNIQYTRGAQDFESVHHRTASRETAVPYNFMTSVPGPEGRGTQALSPALRNDAQYGQAADGYEGWYAPEKDYSSPPHQQYNEAYQSQPGPYGGAPLGQQPSNSSRDSELYARPDGRPAPPQPGRLVTEFGGRNPSQGGGTTTEGSEEVRMVGSSYPGQEWTPLGVEEGKYLWE</sequence>
<feature type="region of interest" description="Disordered" evidence="1">
    <location>
        <begin position="1367"/>
        <end position="1512"/>
    </location>
</feature>
<feature type="compositionally biased region" description="Low complexity" evidence="1">
    <location>
        <begin position="666"/>
        <end position="686"/>
    </location>
</feature>
<feature type="compositionally biased region" description="Basic and acidic residues" evidence="1">
    <location>
        <begin position="88"/>
        <end position="98"/>
    </location>
</feature>
<feature type="compositionally biased region" description="Polar residues" evidence="1">
    <location>
        <begin position="2451"/>
        <end position="2464"/>
    </location>
</feature>
<feature type="compositionally biased region" description="Polar residues" evidence="1">
    <location>
        <begin position="936"/>
        <end position="951"/>
    </location>
</feature>
<feature type="compositionally biased region" description="Low complexity" evidence="1">
    <location>
        <begin position="406"/>
        <end position="419"/>
    </location>
</feature>
<organism evidence="2 3">
    <name type="scientific">Sphaceloma murrayae</name>
    <dbReference type="NCBI Taxonomy" id="2082308"/>
    <lineage>
        <taxon>Eukaryota</taxon>
        <taxon>Fungi</taxon>
        <taxon>Dikarya</taxon>
        <taxon>Ascomycota</taxon>
        <taxon>Pezizomycotina</taxon>
        <taxon>Dothideomycetes</taxon>
        <taxon>Dothideomycetidae</taxon>
        <taxon>Myriangiales</taxon>
        <taxon>Elsinoaceae</taxon>
        <taxon>Sphaceloma</taxon>
    </lineage>
</organism>
<feature type="region of interest" description="Disordered" evidence="1">
    <location>
        <begin position="1752"/>
        <end position="1781"/>
    </location>
</feature>
<dbReference type="Proteomes" id="UP000243797">
    <property type="component" value="Unassembled WGS sequence"/>
</dbReference>
<feature type="compositionally biased region" description="Low complexity" evidence="1">
    <location>
        <begin position="1641"/>
        <end position="1652"/>
    </location>
</feature>
<feature type="compositionally biased region" description="Basic and acidic residues" evidence="1">
    <location>
        <begin position="1662"/>
        <end position="1674"/>
    </location>
</feature>
<feature type="compositionally biased region" description="Polar residues" evidence="1">
    <location>
        <begin position="438"/>
        <end position="474"/>
    </location>
</feature>
<feature type="compositionally biased region" description="Basic and acidic residues" evidence="1">
    <location>
        <begin position="202"/>
        <end position="217"/>
    </location>
</feature>
<feature type="region of interest" description="Disordered" evidence="1">
    <location>
        <begin position="2241"/>
        <end position="2376"/>
    </location>
</feature>